<gene>
    <name evidence="1" type="ORF">V6N12_003698</name>
</gene>
<evidence type="ECO:0000313" key="2">
    <source>
        <dbReference type="Proteomes" id="UP001472677"/>
    </source>
</evidence>
<proteinExistence type="predicted"/>
<evidence type="ECO:0000313" key="1">
    <source>
        <dbReference type="EMBL" id="KAK8484023.1"/>
    </source>
</evidence>
<dbReference type="EMBL" id="JBBPBM010001462">
    <property type="protein sequence ID" value="KAK8484023.1"/>
    <property type="molecule type" value="Genomic_DNA"/>
</dbReference>
<comment type="caution">
    <text evidence="1">The sequence shown here is derived from an EMBL/GenBank/DDBJ whole genome shotgun (WGS) entry which is preliminary data.</text>
</comment>
<sequence>MPGYCSIRISDSEAAMMENPLTQCDYVLFASVLHIICVKGERKWALVPKLLLNPGLSRHPILHQWVASNFEHDLVVAPDH</sequence>
<dbReference type="Proteomes" id="UP001472677">
    <property type="component" value="Unassembled WGS sequence"/>
</dbReference>
<accession>A0ABR1ZTW3</accession>
<name>A0ABR1ZTW3_9ROSI</name>
<organism evidence="1 2">
    <name type="scientific">Hibiscus sabdariffa</name>
    <name type="common">roselle</name>
    <dbReference type="NCBI Taxonomy" id="183260"/>
    <lineage>
        <taxon>Eukaryota</taxon>
        <taxon>Viridiplantae</taxon>
        <taxon>Streptophyta</taxon>
        <taxon>Embryophyta</taxon>
        <taxon>Tracheophyta</taxon>
        <taxon>Spermatophyta</taxon>
        <taxon>Magnoliopsida</taxon>
        <taxon>eudicotyledons</taxon>
        <taxon>Gunneridae</taxon>
        <taxon>Pentapetalae</taxon>
        <taxon>rosids</taxon>
        <taxon>malvids</taxon>
        <taxon>Malvales</taxon>
        <taxon>Malvaceae</taxon>
        <taxon>Malvoideae</taxon>
        <taxon>Hibiscus</taxon>
    </lineage>
</organism>
<reference evidence="1 2" key="1">
    <citation type="journal article" date="2024" name="G3 (Bethesda)">
        <title>Genome assembly of Hibiscus sabdariffa L. provides insights into metabolisms of medicinal natural products.</title>
        <authorList>
            <person name="Kim T."/>
        </authorList>
    </citation>
    <scope>NUCLEOTIDE SEQUENCE [LARGE SCALE GENOMIC DNA]</scope>
    <source>
        <strain evidence="1">TK-2024</strain>
        <tissue evidence="1">Old leaves</tissue>
    </source>
</reference>
<protein>
    <submittedName>
        <fullName evidence="1">Uncharacterized protein</fullName>
    </submittedName>
</protein>
<keyword evidence="2" id="KW-1185">Reference proteome</keyword>